<evidence type="ECO:0000259" key="5">
    <source>
        <dbReference type="PROSITE" id="PS50110"/>
    </source>
</evidence>
<dbReference type="eggNOG" id="COG0745">
    <property type="taxonomic scope" value="Bacteria"/>
</dbReference>
<dbReference type="SUPFAM" id="SSF52172">
    <property type="entry name" value="CheY-like"/>
    <property type="match status" value="1"/>
</dbReference>
<dbReference type="CDD" id="cd00156">
    <property type="entry name" value="REC"/>
    <property type="match status" value="1"/>
</dbReference>
<keyword evidence="4" id="KW-1133">Transmembrane helix</keyword>
<dbReference type="PANTHER" id="PTHR48111:SF50">
    <property type="entry name" value="KDP OPERON TRANSCRIPTIONAL REGULATORY PROTEIN KDPE"/>
    <property type="match status" value="1"/>
</dbReference>
<dbReference type="Gene3D" id="1.10.260.40">
    <property type="entry name" value="lambda repressor-like DNA-binding domains"/>
    <property type="match status" value="1"/>
</dbReference>
<dbReference type="eggNOG" id="COG1426">
    <property type="taxonomic scope" value="Bacteria"/>
</dbReference>
<protein>
    <submittedName>
        <fullName evidence="6">Response regulator receiver protein</fullName>
    </submittedName>
</protein>
<dbReference type="InterPro" id="IPR001387">
    <property type="entry name" value="Cro/C1-type_HTH"/>
</dbReference>
<dbReference type="InterPro" id="IPR039420">
    <property type="entry name" value="WalR-like"/>
</dbReference>
<dbReference type="SMART" id="SM00448">
    <property type="entry name" value="REC"/>
    <property type="match status" value="1"/>
</dbReference>
<dbReference type="PANTHER" id="PTHR48111">
    <property type="entry name" value="REGULATOR OF RPOS"/>
    <property type="match status" value="1"/>
</dbReference>
<comment type="caution">
    <text evidence="6">The sequence shown here is derived from an EMBL/GenBank/DDBJ whole genome shotgun (WGS) entry which is preliminary data.</text>
</comment>
<dbReference type="GO" id="GO:0006355">
    <property type="term" value="P:regulation of DNA-templated transcription"/>
    <property type="evidence" value="ECO:0007669"/>
    <property type="project" value="TreeGrafter"/>
</dbReference>
<evidence type="ECO:0000256" key="3">
    <source>
        <dbReference type="SAM" id="MobiDB-lite"/>
    </source>
</evidence>
<dbReference type="InterPro" id="IPR011006">
    <property type="entry name" value="CheY-like_superfamily"/>
</dbReference>
<dbReference type="Pfam" id="PF00072">
    <property type="entry name" value="Response_reg"/>
    <property type="match status" value="1"/>
</dbReference>
<evidence type="ECO:0000256" key="4">
    <source>
        <dbReference type="SAM" id="Phobius"/>
    </source>
</evidence>
<dbReference type="GO" id="GO:0000156">
    <property type="term" value="F:phosphorelay response regulator activity"/>
    <property type="evidence" value="ECO:0007669"/>
    <property type="project" value="TreeGrafter"/>
</dbReference>
<dbReference type="SUPFAM" id="SSF47413">
    <property type="entry name" value="lambda repressor-like DNA-binding domains"/>
    <property type="match status" value="1"/>
</dbReference>
<feature type="domain" description="Response regulatory" evidence="5">
    <location>
        <begin position="3"/>
        <end position="114"/>
    </location>
</feature>
<dbReference type="CDD" id="cd00093">
    <property type="entry name" value="HTH_XRE"/>
    <property type="match status" value="1"/>
</dbReference>
<name>E1IEP0_9CHLR</name>
<evidence type="ECO:0000313" key="7">
    <source>
        <dbReference type="Proteomes" id="UP000054010"/>
    </source>
</evidence>
<dbReference type="PROSITE" id="PS50110">
    <property type="entry name" value="RESPONSE_REGULATORY"/>
    <property type="match status" value="1"/>
</dbReference>
<dbReference type="AlphaFoldDB" id="E1IEP0"/>
<dbReference type="Gene3D" id="3.40.50.2300">
    <property type="match status" value="1"/>
</dbReference>
<dbReference type="STRING" id="765420.OSCT_1791"/>
<feature type="region of interest" description="Disordered" evidence="3">
    <location>
        <begin position="129"/>
        <end position="151"/>
    </location>
</feature>
<dbReference type="GO" id="GO:0005829">
    <property type="term" value="C:cytosol"/>
    <property type="evidence" value="ECO:0007669"/>
    <property type="project" value="TreeGrafter"/>
</dbReference>
<organism evidence="6 7">
    <name type="scientific">Oscillochloris trichoides DG-6</name>
    <dbReference type="NCBI Taxonomy" id="765420"/>
    <lineage>
        <taxon>Bacteria</taxon>
        <taxon>Bacillati</taxon>
        <taxon>Chloroflexota</taxon>
        <taxon>Chloroflexia</taxon>
        <taxon>Chloroflexales</taxon>
        <taxon>Chloroflexineae</taxon>
        <taxon>Oscillochloridaceae</taxon>
        <taxon>Oscillochloris</taxon>
    </lineage>
</organism>
<dbReference type="GO" id="GO:0000976">
    <property type="term" value="F:transcription cis-regulatory region binding"/>
    <property type="evidence" value="ECO:0007669"/>
    <property type="project" value="TreeGrafter"/>
</dbReference>
<dbReference type="GO" id="GO:0032993">
    <property type="term" value="C:protein-DNA complex"/>
    <property type="evidence" value="ECO:0007669"/>
    <property type="project" value="TreeGrafter"/>
</dbReference>
<proteinExistence type="predicted"/>
<keyword evidence="1" id="KW-0238">DNA-binding</keyword>
<dbReference type="InterPro" id="IPR001789">
    <property type="entry name" value="Sig_transdc_resp-reg_receiver"/>
</dbReference>
<keyword evidence="7" id="KW-1185">Reference proteome</keyword>
<feature type="transmembrane region" description="Helical" evidence="4">
    <location>
        <begin position="286"/>
        <end position="305"/>
    </location>
</feature>
<dbReference type="Pfam" id="PF13413">
    <property type="entry name" value="HTH_25"/>
    <property type="match status" value="1"/>
</dbReference>
<keyword evidence="4" id="KW-0812">Transmembrane</keyword>
<dbReference type="EMBL" id="ADVR01000061">
    <property type="protein sequence ID" value="EFO80332.1"/>
    <property type="molecule type" value="Genomic_DNA"/>
</dbReference>
<dbReference type="OrthoDB" id="146474at2"/>
<dbReference type="HOGENOM" id="CLU_049167_0_0_0"/>
<comment type="caution">
    <text evidence="2">Lacks conserved residue(s) required for the propagation of feature annotation.</text>
</comment>
<sequence>MALIQIIDDDVILLASLGFLLEEAGYRVQKSSDLTHAEQAYQEEPPDLLIIEVRSERERGWDLLARIAPRTPVMVVSAAAREEDMVRGFAAGAIDYIAKPYRSSELLARVRSRLPVVQTTAPAEGYTAIPERLGPHLPPPPRPAKRRASDDDAVFMSEAEEMALLRIPPPSQLHVAPAEPAPFEHSDRIGPRLRQARMRRHLTLVQVENELKVRISYLQAIEDEKFTLLPRGAAALDMFSRYVTFLGLEAEPLIAEFRAQHYVEENAPMPALGGPRMPRSMPRWPIWMMAVLLALVVAVGTIFYFDPAFFQQIQQLLPAAA</sequence>
<evidence type="ECO:0000256" key="2">
    <source>
        <dbReference type="PROSITE-ProRule" id="PRU00169"/>
    </source>
</evidence>
<evidence type="ECO:0000313" key="6">
    <source>
        <dbReference type="EMBL" id="EFO80332.1"/>
    </source>
</evidence>
<dbReference type="InterPro" id="IPR010982">
    <property type="entry name" value="Lambda_DNA-bd_dom_sf"/>
</dbReference>
<gene>
    <name evidence="6" type="ORF">OSCT_1791</name>
</gene>
<keyword evidence="4" id="KW-0472">Membrane</keyword>
<evidence type="ECO:0000256" key="1">
    <source>
        <dbReference type="ARBA" id="ARBA00023125"/>
    </source>
</evidence>
<reference evidence="6 7" key="1">
    <citation type="journal article" date="2011" name="J. Bacteriol.">
        <title>Draft genome sequence of the anoxygenic filamentous phototrophic bacterium Oscillochloris trichoides subsp. DG-6.</title>
        <authorList>
            <person name="Kuznetsov B.B."/>
            <person name="Ivanovsky R.N."/>
            <person name="Keppen O.I."/>
            <person name="Sukhacheva M.V."/>
            <person name="Bumazhkin B.K."/>
            <person name="Patutina E.O."/>
            <person name="Beletsky A.V."/>
            <person name="Mardanov A.V."/>
            <person name="Baslerov R.V."/>
            <person name="Panteleeva A.N."/>
            <person name="Kolganova T.V."/>
            <person name="Ravin N.V."/>
            <person name="Skryabin K.G."/>
        </authorList>
    </citation>
    <scope>NUCLEOTIDE SEQUENCE [LARGE SCALE GENOMIC DNA]</scope>
    <source>
        <strain evidence="6 7">DG-6</strain>
    </source>
</reference>
<dbReference type="Proteomes" id="UP000054010">
    <property type="component" value="Unassembled WGS sequence"/>
</dbReference>
<accession>E1IEP0</accession>